<reference evidence="1" key="1">
    <citation type="submission" date="2022-11" db="EMBL/GenBank/DDBJ databases">
        <title>Centuries of genome instability and evolution in soft-shell clam transmissible cancer (bioRxiv).</title>
        <authorList>
            <person name="Hart S.F.M."/>
            <person name="Yonemitsu M.A."/>
            <person name="Giersch R.M."/>
            <person name="Beal B.F."/>
            <person name="Arriagada G."/>
            <person name="Davis B.W."/>
            <person name="Ostrander E.A."/>
            <person name="Goff S.P."/>
            <person name="Metzger M.J."/>
        </authorList>
    </citation>
    <scope>NUCLEOTIDE SEQUENCE</scope>
    <source>
        <strain evidence="1">MELC-2E11</strain>
        <tissue evidence="1">Siphon/mantle</tissue>
    </source>
</reference>
<proteinExistence type="predicted"/>
<dbReference type="EMBL" id="CP111019">
    <property type="protein sequence ID" value="WAR11675.1"/>
    <property type="molecule type" value="Genomic_DNA"/>
</dbReference>
<sequence>MFYSGISLAAYREATKNEAGLTFVCRPSLQPSTTDEDEDADMPTLERTMPVKENADDDSSMPSLHPSVLPDDSAYTYDTLLDDDTTALSVADMHTTRDEVR</sequence>
<organism evidence="1 2">
    <name type="scientific">Mya arenaria</name>
    <name type="common">Soft-shell clam</name>
    <dbReference type="NCBI Taxonomy" id="6604"/>
    <lineage>
        <taxon>Eukaryota</taxon>
        <taxon>Metazoa</taxon>
        <taxon>Spiralia</taxon>
        <taxon>Lophotrochozoa</taxon>
        <taxon>Mollusca</taxon>
        <taxon>Bivalvia</taxon>
        <taxon>Autobranchia</taxon>
        <taxon>Heteroconchia</taxon>
        <taxon>Euheterodonta</taxon>
        <taxon>Imparidentia</taxon>
        <taxon>Neoheterodontei</taxon>
        <taxon>Myida</taxon>
        <taxon>Myoidea</taxon>
        <taxon>Myidae</taxon>
        <taxon>Mya</taxon>
    </lineage>
</organism>
<keyword evidence="2" id="KW-1185">Reference proteome</keyword>
<gene>
    <name evidence="1" type="ORF">MAR_025855</name>
</gene>
<protein>
    <submittedName>
        <fullName evidence="1">Uncharacterized protein</fullName>
    </submittedName>
</protein>
<evidence type="ECO:0000313" key="2">
    <source>
        <dbReference type="Proteomes" id="UP001164746"/>
    </source>
</evidence>
<name>A0ABY7ENV6_MYAAR</name>
<accession>A0ABY7ENV6</accession>
<dbReference type="Proteomes" id="UP001164746">
    <property type="component" value="Chromosome 8"/>
</dbReference>
<evidence type="ECO:0000313" key="1">
    <source>
        <dbReference type="EMBL" id="WAR11675.1"/>
    </source>
</evidence>